<feature type="region of interest" description="Disordered" evidence="7">
    <location>
        <begin position="1173"/>
        <end position="1216"/>
    </location>
</feature>
<reference evidence="11" key="1">
    <citation type="submission" date="2015-09" db="EMBL/GenBank/DDBJ databases">
        <title>Scylla olivacea transcriptome.</title>
        <authorList>
            <person name="Ikhwanuddin M."/>
        </authorList>
    </citation>
    <scope>NUCLEOTIDE SEQUENCE</scope>
</reference>
<evidence type="ECO:0000256" key="4">
    <source>
        <dbReference type="ARBA" id="ARBA00022701"/>
    </source>
</evidence>
<evidence type="ECO:0000313" key="11">
    <source>
        <dbReference type="EMBL" id="JAI58322.1"/>
    </source>
</evidence>
<evidence type="ECO:0000259" key="9">
    <source>
        <dbReference type="Pfam" id="PF17681"/>
    </source>
</evidence>
<evidence type="ECO:0000256" key="6">
    <source>
        <dbReference type="SAM" id="Coils"/>
    </source>
</evidence>
<feature type="compositionally biased region" description="Pro residues" evidence="7">
    <location>
        <begin position="1203"/>
        <end position="1212"/>
    </location>
</feature>
<dbReference type="GO" id="GO:0000922">
    <property type="term" value="C:spindle pole"/>
    <property type="evidence" value="ECO:0007669"/>
    <property type="project" value="InterPro"/>
</dbReference>
<proteinExistence type="inferred from homology"/>
<evidence type="ECO:0000259" key="10">
    <source>
        <dbReference type="Pfam" id="PF19340"/>
    </source>
</evidence>
<dbReference type="GO" id="GO:0005874">
    <property type="term" value="C:microtubule"/>
    <property type="evidence" value="ECO:0007669"/>
    <property type="project" value="UniProtKB-KW"/>
</dbReference>
<accession>A0A0P4VZ49</accession>
<dbReference type="GO" id="GO:0007020">
    <property type="term" value="P:microtubule nucleation"/>
    <property type="evidence" value="ECO:0007669"/>
    <property type="project" value="InterPro"/>
</dbReference>
<evidence type="ECO:0000256" key="5">
    <source>
        <dbReference type="ARBA" id="ARBA00023212"/>
    </source>
</evidence>
<feature type="compositionally biased region" description="Low complexity" evidence="7">
    <location>
        <begin position="1173"/>
        <end position="1186"/>
    </location>
</feature>
<evidence type="ECO:0000259" key="8">
    <source>
        <dbReference type="Pfam" id="PF04130"/>
    </source>
</evidence>
<feature type="region of interest" description="Disordered" evidence="7">
    <location>
        <begin position="1"/>
        <end position="31"/>
    </location>
</feature>
<sequence>MQITQPHPPVASGSMRETITHGPTTTTSPNMDSTLSLVKQLVTHFVEDSFSQFRLRDRDKEEAFKGKLKVLVYSILLSHRKDHAWERSCLHLNELEEVIWHTHVLRQQRRYDDGNALDGCLHALREGGHLEAGSDVRTVMKFLVALKGQGGPEGEMQQPVLAELRPRIVQEKKNAPCFLPSGPLQYGDTFLQKAECGRPYSSFPSSLYTHLPMSLPQGREGTAGKSNPYDVEEMIRLSGAPPGTGVSPLLTGEKVSLAKGKVLGALLQESKKEVTPHMTLSLPKLPNNAEGYTPFSLSSVTTTTAPKTISPSCNSGAGGDEGYASSNSAASHSPGDEKDPWEAVLAALPLTNRRTWANLGHIPETKEKPFISEAGAETSHNIWLLYQELWSIVGGHSIPQLCVRPMKELCQDILYLLIGVPSYSFPWSDTEECFSIREGLCHSCITPEALRSSLLPLVECGTLVHRLEILFPTPKSDTQQLLTHGSVFTAFTFAISSVLQVHREMVLSLGDETLLSALQDKAQPLVKKIKFIASVCKVSLSNKKAKLPVAPGITNKRQQGNVEESHATLPRGLCLLGELLNRMTTTNDRDCLLLLISIFRSSCIPFFRYLEEWIYHGVCSDPGLEFMIEVNGAALLRRDRTYWTSGYTLRPQASVPTMLRDVLEEAFVCGKTINLLRLCSRKHYLVAGNNDQPHMQLCVSGEELTHMQEKCQLYSANMDLLAAQLQVTVQQKADEEKAQKHRLQLISSNKHAAALREIESKMQERNQLMKEEKALRLKELKDEMLKAEKRKQEEKEKEAEHDWNIAQEQQEIEKRQIEQEEALRVQVEQFYQQKMKEAERAEAIARWRMQRCSLSAVRKHHIQHTSWPPVPEDASSKNMEEEILDLASPQTPDSLPEQPETPDREQVLCGGALRRPRNMNTRPDSQMQHRAKGCTFAPYHLQTEKSEDLLKESPNQEVSSVSDMTASLMSTSSDFVDTPFDENLPDFEADPKIQTIPESSVVENENYAYMKSSIEAILYDNGNGNANLPSGTTTETVNAPPIMLTESPDANANIPETITILETSQNETQQQNISDHSNTATQNLNELVLQFRERRAQAAAIKEKVLNEYHQTTTASKNNMNILRSRAIPSSAAARNKQRVMETEFGMADTELQEGGGYGMYSRQVSNTSTCSFRSCSSERPTSSSTAFTTPDEERPILIDQDPTPPPSPCTPPTEVTPIKDMVEAALKSLPTQHKTSCYDLEYMKLMDQEPLLDITGSALRGKPNTRPSTTTTPPSTSSTISTTTTAAPSTLELSCVPVYFIRSIRMHLTTQSRLVNESLLAEMLVEGRLLDHFKALRSLLLLHDAHFARALTTNLFGKLEPNSCPATLLVPSKLNNILYKSVAESCWSSSSQADNLSFAITNIPPAFSHNSSVVDCLELRYRVTWPHNLVLDDSTLASYSRVWSFLASLHHVIWASDNLFIHISFLNRQDKEGRLSRSPQFHQMCLHRHKMHHFLLALQAYVISQIHQISWSRLEEKLHAKVTSLDHLYSLHASFIKAIISRCFLSQNGQVVHQLIKEVFSSTLQFCSQFLAHPWVPEDADGTVMVHPAFNALKDTFQEFESRAAFLHKLLVRVGQRVMTNSHQQQLLALLDFNEYYTKKKTRKPEG</sequence>
<dbReference type="PANTHER" id="PTHR19302">
    <property type="entry name" value="GAMMA TUBULIN COMPLEX PROTEIN"/>
    <property type="match status" value="1"/>
</dbReference>
<protein>
    <recommendedName>
        <fullName evidence="12">Gamma-tubulin complex component 6</fullName>
    </recommendedName>
</protein>
<dbReference type="InterPro" id="IPR041470">
    <property type="entry name" value="GCP_N"/>
</dbReference>
<feature type="domain" description="Gamma tubulin complex component C-terminal" evidence="8">
    <location>
        <begin position="1330"/>
        <end position="1638"/>
    </location>
</feature>
<dbReference type="GO" id="GO:0051321">
    <property type="term" value="P:meiotic cell cycle"/>
    <property type="evidence" value="ECO:0007669"/>
    <property type="project" value="TreeGrafter"/>
</dbReference>
<evidence type="ECO:0000256" key="7">
    <source>
        <dbReference type="SAM" id="MobiDB-lite"/>
    </source>
</evidence>
<keyword evidence="4" id="KW-0493">Microtubule</keyword>
<dbReference type="Pfam" id="PF17681">
    <property type="entry name" value="GCP_N_terminal"/>
    <property type="match status" value="1"/>
</dbReference>
<dbReference type="GO" id="GO:0000278">
    <property type="term" value="P:mitotic cell cycle"/>
    <property type="evidence" value="ECO:0007669"/>
    <property type="project" value="TreeGrafter"/>
</dbReference>
<dbReference type="InterPro" id="IPR042241">
    <property type="entry name" value="GCP_C_sf"/>
</dbReference>
<dbReference type="EMBL" id="GDRN01101762">
    <property type="protein sequence ID" value="JAI58322.1"/>
    <property type="molecule type" value="Transcribed_RNA"/>
</dbReference>
<comment type="subcellular location">
    <subcellularLocation>
        <location evidence="1">Cytoplasm</location>
        <location evidence="1">Cytoskeleton</location>
    </subcellularLocation>
</comment>
<feature type="region of interest" description="Disordered" evidence="7">
    <location>
        <begin position="303"/>
        <end position="339"/>
    </location>
</feature>
<evidence type="ECO:0000256" key="3">
    <source>
        <dbReference type="ARBA" id="ARBA00022490"/>
    </source>
</evidence>
<dbReference type="GO" id="GO:0031122">
    <property type="term" value="P:cytoplasmic microtubule organization"/>
    <property type="evidence" value="ECO:0007669"/>
    <property type="project" value="TreeGrafter"/>
</dbReference>
<dbReference type="GO" id="GO:0000930">
    <property type="term" value="C:gamma-tubulin complex"/>
    <property type="evidence" value="ECO:0007669"/>
    <property type="project" value="TreeGrafter"/>
</dbReference>
<dbReference type="Pfam" id="PF04130">
    <property type="entry name" value="GCP_C_terminal"/>
    <property type="match status" value="1"/>
</dbReference>
<dbReference type="Gene3D" id="1.20.120.1900">
    <property type="entry name" value="Gamma-tubulin complex, C-terminal domain"/>
    <property type="match status" value="1"/>
</dbReference>
<feature type="domain" description="Gamma tubulin complex component protein N-terminal" evidence="9">
    <location>
        <begin position="411"/>
        <end position="703"/>
    </location>
</feature>
<dbReference type="GO" id="GO:0043015">
    <property type="term" value="F:gamma-tubulin binding"/>
    <property type="evidence" value="ECO:0007669"/>
    <property type="project" value="InterPro"/>
</dbReference>
<feature type="compositionally biased region" description="Low complexity" evidence="7">
    <location>
        <begin position="1268"/>
        <end position="1285"/>
    </location>
</feature>
<evidence type="ECO:0000256" key="2">
    <source>
        <dbReference type="ARBA" id="ARBA00010337"/>
    </source>
</evidence>
<evidence type="ECO:0000256" key="1">
    <source>
        <dbReference type="ARBA" id="ARBA00004245"/>
    </source>
</evidence>
<feature type="region of interest" description="Disordered" evidence="7">
    <location>
        <begin position="1258"/>
        <end position="1285"/>
    </location>
</feature>
<feature type="compositionally biased region" description="Polar residues" evidence="7">
    <location>
        <begin position="303"/>
        <end position="315"/>
    </location>
</feature>
<dbReference type="GO" id="GO:0051011">
    <property type="term" value="F:microtubule minus-end binding"/>
    <property type="evidence" value="ECO:0007669"/>
    <property type="project" value="TreeGrafter"/>
</dbReference>
<feature type="domain" description="Gamma-tubulin complex component 6 N-terminal" evidence="10">
    <location>
        <begin position="319"/>
        <end position="382"/>
    </location>
</feature>
<dbReference type="Pfam" id="PF19340">
    <property type="entry name" value="GCP6_N"/>
    <property type="match status" value="1"/>
</dbReference>
<comment type="similarity">
    <text evidence="2">Belongs to the TUBGCP family.</text>
</comment>
<feature type="coiled-coil region" evidence="6">
    <location>
        <begin position="751"/>
        <end position="802"/>
    </location>
</feature>
<dbReference type="PANTHER" id="PTHR19302:SF70">
    <property type="entry name" value="GAMMA-TUBULIN COMPLEX COMPONENT 6"/>
    <property type="match status" value="1"/>
</dbReference>
<dbReference type="InterPro" id="IPR007259">
    <property type="entry name" value="GCP"/>
</dbReference>
<dbReference type="GO" id="GO:0051225">
    <property type="term" value="P:spindle assembly"/>
    <property type="evidence" value="ECO:0007669"/>
    <property type="project" value="TreeGrafter"/>
</dbReference>
<keyword evidence="3" id="KW-0963">Cytoplasm</keyword>
<organism evidence="11">
    <name type="scientific">Scylla olivacea</name>
    <name type="common">Orange mud crab</name>
    <name type="synonym">Cancer olivacea</name>
    <dbReference type="NCBI Taxonomy" id="85551"/>
    <lineage>
        <taxon>Eukaryota</taxon>
        <taxon>Metazoa</taxon>
        <taxon>Ecdysozoa</taxon>
        <taxon>Arthropoda</taxon>
        <taxon>Crustacea</taxon>
        <taxon>Multicrustacea</taxon>
        <taxon>Malacostraca</taxon>
        <taxon>Eumalacostraca</taxon>
        <taxon>Eucarida</taxon>
        <taxon>Decapoda</taxon>
        <taxon>Pleocyemata</taxon>
        <taxon>Brachyura</taxon>
        <taxon>Eubrachyura</taxon>
        <taxon>Portunoidea</taxon>
        <taxon>Portunidae</taxon>
        <taxon>Portuninae</taxon>
        <taxon>Scylla</taxon>
    </lineage>
</organism>
<keyword evidence="5" id="KW-0206">Cytoskeleton</keyword>
<keyword evidence="6" id="KW-0175">Coiled coil</keyword>
<dbReference type="InterPro" id="IPR040457">
    <property type="entry name" value="GCP_C"/>
</dbReference>
<evidence type="ECO:0008006" key="12">
    <source>
        <dbReference type="Google" id="ProtNLM"/>
    </source>
</evidence>
<dbReference type="InterPro" id="IPR045818">
    <property type="entry name" value="GCP6_N"/>
</dbReference>
<name>A0A0P4VZ49_SCYOL</name>